<evidence type="ECO:0000313" key="6">
    <source>
        <dbReference type="Proteomes" id="UP000601597"/>
    </source>
</evidence>
<sequence>MKQFNAKNLMVSTVTAATLSLGTGNAMAEEPIRFGAIYILSGSAATYGEFAQRGIDLAVEEINDSGGILQRQVEVLYEDSQGKAATAIQAARKLAYQDNVDALLGLDSSGVAQGMVPTVPELQKPFIITHAATPDVTGNLCNEFTYRISVNVPQNQKAAAMIAAETDAKRWTTIGPDYAFGHQTWEYFGNYLKEMKPEVELMEQTAFPRFGAEDFTPFINGIMDADPEGIIISTWGGDLVNFIRQANNLGFFDQGYEVMFTVGAATEVLDALGDQMPEGVWLSTRYWYDAYDNEANTRFVEAYLDEYGSAPSYNSEGAYAAIYAYKQAMEAAGTTDGPAVAKALSGMTMEAPNGTVTFRPGDHQAMVSPNWGISGPMHPEHGIRTLTDIRVFDPEEVARPVEETGCTL</sequence>
<dbReference type="SUPFAM" id="SSF53822">
    <property type="entry name" value="Periplasmic binding protein-like I"/>
    <property type="match status" value="1"/>
</dbReference>
<protein>
    <submittedName>
        <fullName evidence="5">ABC transporter substrate-binding protein</fullName>
    </submittedName>
</protein>
<dbReference type="InterPro" id="IPR051010">
    <property type="entry name" value="BCAA_transport"/>
</dbReference>
<feature type="chain" id="PRO_5045906354" evidence="3">
    <location>
        <begin position="29"/>
        <end position="408"/>
    </location>
</feature>
<gene>
    <name evidence="5" type="ORF">GCM10007071_05450</name>
</gene>
<keyword evidence="6" id="KW-1185">Reference proteome</keyword>
<name>A0ABQ3ARC6_9GAMM</name>
<comment type="similarity">
    <text evidence="1">Belongs to the leucine-binding protein family.</text>
</comment>
<dbReference type="InterPro" id="IPR028081">
    <property type="entry name" value="Leu-bd"/>
</dbReference>
<reference evidence="6" key="1">
    <citation type="journal article" date="2019" name="Int. J. Syst. Evol. Microbiol.">
        <title>The Global Catalogue of Microorganisms (GCM) 10K type strain sequencing project: providing services to taxonomists for standard genome sequencing and annotation.</title>
        <authorList>
            <consortium name="The Broad Institute Genomics Platform"/>
            <consortium name="The Broad Institute Genome Sequencing Center for Infectious Disease"/>
            <person name="Wu L."/>
            <person name="Ma J."/>
        </authorList>
    </citation>
    <scope>NUCLEOTIDE SEQUENCE [LARGE SCALE GENOMIC DNA]</scope>
    <source>
        <strain evidence="6">KCTC 22280</strain>
    </source>
</reference>
<accession>A0ABQ3ARC6</accession>
<evidence type="ECO:0000256" key="3">
    <source>
        <dbReference type="SAM" id="SignalP"/>
    </source>
</evidence>
<keyword evidence="2 3" id="KW-0732">Signal</keyword>
<evidence type="ECO:0000259" key="4">
    <source>
        <dbReference type="Pfam" id="PF13458"/>
    </source>
</evidence>
<dbReference type="CDD" id="cd06330">
    <property type="entry name" value="PBP1_As_SBP-like"/>
    <property type="match status" value="1"/>
</dbReference>
<dbReference type="PANTHER" id="PTHR30483:SF37">
    <property type="entry name" value="ABC TRANSPORTER SUBSTRATE-BINDING PROTEIN"/>
    <property type="match status" value="1"/>
</dbReference>
<evidence type="ECO:0000256" key="1">
    <source>
        <dbReference type="ARBA" id="ARBA00010062"/>
    </source>
</evidence>
<dbReference type="RefSeq" id="WP_189572396.1">
    <property type="nucleotide sequence ID" value="NZ_BMXV01000001.1"/>
</dbReference>
<dbReference type="InterPro" id="IPR028082">
    <property type="entry name" value="Peripla_BP_I"/>
</dbReference>
<dbReference type="PANTHER" id="PTHR30483">
    <property type="entry name" value="LEUCINE-SPECIFIC-BINDING PROTEIN"/>
    <property type="match status" value="1"/>
</dbReference>
<evidence type="ECO:0000313" key="5">
    <source>
        <dbReference type="EMBL" id="GGY61533.1"/>
    </source>
</evidence>
<dbReference type="Gene3D" id="3.40.50.2300">
    <property type="match status" value="2"/>
</dbReference>
<organism evidence="5 6">
    <name type="scientific">Marinobacter zhanjiangensis</name>
    <dbReference type="NCBI Taxonomy" id="578215"/>
    <lineage>
        <taxon>Bacteria</taxon>
        <taxon>Pseudomonadati</taxon>
        <taxon>Pseudomonadota</taxon>
        <taxon>Gammaproteobacteria</taxon>
        <taxon>Pseudomonadales</taxon>
        <taxon>Marinobacteraceae</taxon>
        <taxon>Marinobacter</taxon>
    </lineage>
</organism>
<proteinExistence type="inferred from homology"/>
<dbReference type="EMBL" id="BMXV01000001">
    <property type="protein sequence ID" value="GGY61533.1"/>
    <property type="molecule type" value="Genomic_DNA"/>
</dbReference>
<feature type="signal peptide" evidence="3">
    <location>
        <begin position="1"/>
        <end position="28"/>
    </location>
</feature>
<evidence type="ECO:0000256" key="2">
    <source>
        <dbReference type="ARBA" id="ARBA00022729"/>
    </source>
</evidence>
<comment type="caution">
    <text evidence="5">The sequence shown here is derived from an EMBL/GenBank/DDBJ whole genome shotgun (WGS) entry which is preliminary data.</text>
</comment>
<feature type="domain" description="Leucine-binding protein" evidence="4">
    <location>
        <begin position="31"/>
        <end position="366"/>
    </location>
</feature>
<dbReference type="Pfam" id="PF13458">
    <property type="entry name" value="Peripla_BP_6"/>
    <property type="match status" value="1"/>
</dbReference>
<dbReference type="Proteomes" id="UP000601597">
    <property type="component" value="Unassembled WGS sequence"/>
</dbReference>